<proteinExistence type="predicted"/>
<protein>
    <submittedName>
        <fullName evidence="7">CFAH-like protein</fullName>
    </submittedName>
</protein>
<evidence type="ECO:0000313" key="7">
    <source>
        <dbReference type="EMBL" id="WAR17233.1"/>
    </source>
</evidence>
<keyword evidence="2" id="KW-0677">Repeat</keyword>
<dbReference type="Gene3D" id="2.10.70.10">
    <property type="entry name" value="Complement Module, domain 1"/>
    <property type="match status" value="2"/>
</dbReference>
<comment type="caution">
    <text evidence="5">Lacks conserved residue(s) required for the propagation of feature annotation.</text>
</comment>
<dbReference type="CDD" id="cd00033">
    <property type="entry name" value="CCP"/>
    <property type="match status" value="2"/>
</dbReference>
<dbReference type="InterPro" id="IPR000436">
    <property type="entry name" value="Sushi_SCR_CCP_dom"/>
</dbReference>
<name>A0ABY7F4X0_MYAAR</name>
<evidence type="ECO:0000256" key="1">
    <source>
        <dbReference type="ARBA" id="ARBA00022659"/>
    </source>
</evidence>
<keyword evidence="8" id="KW-1185">Reference proteome</keyword>
<evidence type="ECO:0000256" key="4">
    <source>
        <dbReference type="ARBA" id="ARBA00023180"/>
    </source>
</evidence>
<dbReference type="InterPro" id="IPR050350">
    <property type="entry name" value="Compl-Cell_Adhes-Reg"/>
</dbReference>
<keyword evidence="4" id="KW-0325">Glycoprotein</keyword>
<dbReference type="SMART" id="SM00032">
    <property type="entry name" value="CCP"/>
    <property type="match status" value="3"/>
</dbReference>
<accession>A0ABY7F4X0</accession>
<keyword evidence="1 5" id="KW-0768">Sushi</keyword>
<dbReference type="SUPFAM" id="SSF57535">
    <property type="entry name" value="Complement control module/SCR domain"/>
    <property type="match status" value="3"/>
</dbReference>
<organism evidence="7 8">
    <name type="scientific">Mya arenaria</name>
    <name type="common">Soft-shell clam</name>
    <dbReference type="NCBI Taxonomy" id="6604"/>
    <lineage>
        <taxon>Eukaryota</taxon>
        <taxon>Metazoa</taxon>
        <taxon>Spiralia</taxon>
        <taxon>Lophotrochozoa</taxon>
        <taxon>Mollusca</taxon>
        <taxon>Bivalvia</taxon>
        <taxon>Autobranchia</taxon>
        <taxon>Heteroconchia</taxon>
        <taxon>Euheterodonta</taxon>
        <taxon>Imparidentia</taxon>
        <taxon>Neoheterodontei</taxon>
        <taxon>Myida</taxon>
        <taxon>Myoidea</taxon>
        <taxon>Myidae</taxon>
        <taxon>Mya</taxon>
    </lineage>
</organism>
<gene>
    <name evidence="7" type="ORF">MAR_031827</name>
</gene>
<dbReference type="Pfam" id="PF00084">
    <property type="entry name" value="Sushi"/>
    <property type="match status" value="2"/>
</dbReference>
<evidence type="ECO:0000313" key="8">
    <source>
        <dbReference type="Proteomes" id="UP001164746"/>
    </source>
</evidence>
<feature type="domain" description="Sushi" evidence="6">
    <location>
        <begin position="1"/>
        <end position="57"/>
    </location>
</feature>
<dbReference type="Proteomes" id="UP001164746">
    <property type="component" value="Chromosome 10"/>
</dbReference>
<evidence type="ECO:0000256" key="2">
    <source>
        <dbReference type="ARBA" id="ARBA00022737"/>
    </source>
</evidence>
<dbReference type="EMBL" id="CP111021">
    <property type="protein sequence ID" value="WAR17233.1"/>
    <property type="molecule type" value="Genomic_DNA"/>
</dbReference>
<dbReference type="PROSITE" id="PS50923">
    <property type="entry name" value="SUSHI"/>
    <property type="match status" value="2"/>
</dbReference>
<dbReference type="PANTHER" id="PTHR19325:SF560">
    <property type="entry name" value="SUSHI, VON WILLEBRAND FACTOR TYPE A, EGF AND PENTRAXIN DOMAIN-CONTAINING PROTEIN 1"/>
    <property type="match status" value="1"/>
</dbReference>
<feature type="non-terminal residue" evidence="7">
    <location>
        <position position="1"/>
    </location>
</feature>
<dbReference type="InterPro" id="IPR035976">
    <property type="entry name" value="Sushi/SCR/CCP_sf"/>
</dbReference>
<feature type="domain" description="Sushi" evidence="6">
    <location>
        <begin position="118"/>
        <end position="180"/>
    </location>
</feature>
<keyword evidence="3" id="KW-1015">Disulfide bond</keyword>
<dbReference type="PANTHER" id="PTHR19325">
    <property type="entry name" value="COMPLEMENT COMPONENT-RELATED SUSHI DOMAIN-CONTAINING"/>
    <property type="match status" value="1"/>
</dbReference>
<evidence type="ECO:0000256" key="5">
    <source>
        <dbReference type="PROSITE-ProRule" id="PRU00302"/>
    </source>
</evidence>
<reference evidence="7" key="1">
    <citation type="submission" date="2022-11" db="EMBL/GenBank/DDBJ databases">
        <title>Centuries of genome instability and evolution in soft-shell clam transmissible cancer (bioRxiv).</title>
        <authorList>
            <person name="Hart S.F.M."/>
            <person name="Yonemitsu M.A."/>
            <person name="Giersch R.M."/>
            <person name="Beal B.F."/>
            <person name="Arriagada G."/>
            <person name="Davis B.W."/>
            <person name="Ostrander E.A."/>
            <person name="Goff S.P."/>
            <person name="Metzger M.J."/>
        </authorList>
    </citation>
    <scope>NUCLEOTIDE SEQUENCE</scope>
    <source>
        <strain evidence="7">MELC-2E11</strain>
        <tissue evidence="7">Siphon/mantle</tissue>
    </source>
</reference>
<sequence>TGEPPLPITYGFIFSVPEVVTFGSFVTYACHEGFVLIGPEISACTDQGWSQPPICIPACPSMLPVFEHAFPLAIRDPPYMNGDLIRYECEECFALAPGCDNIISCDLGAWKNEIQCVRECINPLPTIPNAMPLDGYSPPHLASDTVVYECQDGFVMNSCGPNYVTCQADGEWSDGPSCIPDCKMLLTLKFDS</sequence>
<evidence type="ECO:0000259" key="6">
    <source>
        <dbReference type="PROSITE" id="PS50923"/>
    </source>
</evidence>
<evidence type="ECO:0000256" key="3">
    <source>
        <dbReference type="ARBA" id="ARBA00023157"/>
    </source>
</evidence>